<dbReference type="PANTHER" id="PTHR31077">
    <property type="entry name" value="U4/U6.U5 SMALL NUCLEAR RIBONUCLEOPROTEIN 27 KDA PROTEIN"/>
    <property type="match status" value="1"/>
</dbReference>
<dbReference type="EMBL" id="CABFWN010000002">
    <property type="protein sequence ID" value="VUG17735.1"/>
    <property type="molecule type" value="Genomic_DNA"/>
</dbReference>
<feature type="compositionally biased region" description="Basic residues" evidence="8">
    <location>
        <begin position="134"/>
        <end position="144"/>
    </location>
</feature>
<evidence type="ECO:0000256" key="5">
    <source>
        <dbReference type="ARBA" id="ARBA00022664"/>
    </source>
</evidence>
<dbReference type="AlphaFoldDB" id="A0A7D9CX26"/>
<dbReference type="GO" id="GO:0008380">
    <property type="term" value="P:RNA splicing"/>
    <property type="evidence" value="ECO:0007669"/>
    <property type="project" value="UniProtKB-KW"/>
</dbReference>
<feature type="region of interest" description="Disordered" evidence="8">
    <location>
        <begin position="1"/>
        <end position="75"/>
    </location>
</feature>
<feature type="region of interest" description="Disordered" evidence="8">
    <location>
        <begin position="122"/>
        <end position="158"/>
    </location>
</feature>
<feature type="domain" description="U4/U6.U5 small nuclear ribonucleoprotein 27kDa protein" evidence="9">
    <location>
        <begin position="77"/>
        <end position="130"/>
    </location>
</feature>
<accession>A0A7D9CX26</accession>
<evidence type="ECO:0000256" key="8">
    <source>
        <dbReference type="SAM" id="MobiDB-lite"/>
    </source>
</evidence>
<dbReference type="Pfam" id="PF08648">
    <property type="entry name" value="SNRNP27"/>
    <property type="match status" value="1"/>
</dbReference>
<comment type="similarity">
    <text evidence="3">Belongs to the SNUT3 family.</text>
</comment>
<dbReference type="GO" id="GO:0071011">
    <property type="term" value="C:precatalytic spliceosome"/>
    <property type="evidence" value="ECO:0007669"/>
    <property type="project" value="TreeGrafter"/>
</dbReference>
<evidence type="ECO:0000256" key="4">
    <source>
        <dbReference type="ARBA" id="ARBA00011825"/>
    </source>
</evidence>
<keyword evidence="6" id="KW-0508">mRNA splicing</keyword>
<keyword evidence="11" id="KW-1185">Reference proteome</keyword>
<evidence type="ECO:0000256" key="1">
    <source>
        <dbReference type="ARBA" id="ARBA00003632"/>
    </source>
</evidence>
<feature type="compositionally biased region" description="Basic and acidic residues" evidence="8">
    <location>
        <begin position="38"/>
        <end position="51"/>
    </location>
</feature>
<protein>
    <submittedName>
        <fullName evidence="10">DEBR0S2_15104g1_1</fullName>
    </submittedName>
</protein>
<name>A0A7D9CX26_DEKBR</name>
<feature type="compositionally biased region" description="Basic and acidic residues" evidence="8">
    <location>
        <begin position="145"/>
        <end position="158"/>
    </location>
</feature>
<gene>
    <name evidence="10" type="ORF">DEBR0S2_15104G</name>
</gene>
<keyword evidence="7" id="KW-0539">Nucleus</keyword>
<dbReference type="PANTHER" id="PTHR31077:SF1">
    <property type="entry name" value="U4_U6.U5 SMALL NUCLEAR RIBONUCLEOPROTEIN 27 KDA PROTEIN"/>
    <property type="match status" value="1"/>
</dbReference>
<evidence type="ECO:0000256" key="3">
    <source>
        <dbReference type="ARBA" id="ARBA00008218"/>
    </source>
</evidence>
<comment type="function">
    <text evidence="1">May play a role in mRNA splicing.</text>
</comment>
<reference evidence="10 11" key="1">
    <citation type="submission" date="2019-07" db="EMBL/GenBank/DDBJ databases">
        <authorList>
            <person name="Friedrich A."/>
            <person name="Schacherer J."/>
        </authorList>
    </citation>
    <scope>NUCLEOTIDE SEQUENCE [LARGE SCALE GENOMIC DNA]</scope>
</reference>
<comment type="subunit">
    <text evidence="4">Part of a tri-snRNP complex.</text>
</comment>
<keyword evidence="5" id="KW-0507">mRNA processing</keyword>
<evidence type="ECO:0000313" key="11">
    <source>
        <dbReference type="Proteomes" id="UP000478008"/>
    </source>
</evidence>
<evidence type="ECO:0000256" key="7">
    <source>
        <dbReference type="ARBA" id="ARBA00023242"/>
    </source>
</evidence>
<evidence type="ECO:0000259" key="9">
    <source>
        <dbReference type="Pfam" id="PF08648"/>
    </source>
</evidence>
<sequence length="158" mass="18575">MLDTRDVRISNYNNDNDSDKEALQFTAKESGRSRKNRVRFEKEMLVKKNDNLKSNQSRKNAKKADEEEDNKEDNLETNLIKKMMGFSGFGSTKNKKVEGTDCYGVHKIQHNEYRQYINRKKGFNRPLSPTRGDRKARRTRKKHGRWIEKAGEKAVIKH</sequence>
<dbReference type="Proteomes" id="UP000478008">
    <property type="component" value="Unassembled WGS sequence"/>
</dbReference>
<evidence type="ECO:0000256" key="2">
    <source>
        <dbReference type="ARBA" id="ARBA00004123"/>
    </source>
</evidence>
<dbReference type="InterPro" id="IPR013957">
    <property type="entry name" value="SNRNP27"/>
</dbReference>
<evidence type="ECO:0000313" key="10">
    <source>
        <dbReference type="EMBL" id="VUG17735.1"/>
    </source>
</evidence>
<evidence type="ECO:0000256" key="6">
    <source>
        <dbReference type="ARBA" id="ARBA00023187"/>
    </source>
</evidence>
<organism evidence="10 11">
    <name type="scientific">Dekkera bruxellensis</name>
    <name type="common">Brettanomyces custersii</name>
    <dbReference type="NCBI Taxonomy" id="5007"/>
    <lineage>
        <taxon>Eukaryota</taxon>
        <taxon>Fungi</taxon>
        <taxon>Dikarya</taxon>
        <taxon>Ascomycota</taxon>
        <taxon>Saccharomycotina</taxon>
        <taxon>Pichiomycetes</taxon>
        <taxon>Pichiales</taxon>
        <taxon>Pichiaceae</taxon>
        <taxon>Brettanomyces</taxon>
    </lineage>
</organism>
<comment type="subcellular location">
    <subcellularLocation>
        <location evidence="2">Nucleus</location>
    </subcellularLocation>
</comment>
<dbReference type="GO" id="GO:0006397">
    <property type="term" value="P:mRNA processing"/>
    <property type="evidence" value="ECO:0007669"/>
    <property type="project" value="UniProtKB-KW"/>
</dbReference>
<proteinExistence type="inferred from homology"/>